<evidence type="ECO:0000259" key="4">
    <source>
        <dbReference type="Pfam" id="PF25796"/>
    </source>
</evidence>
<reference evidence="5 6" key="1">
    <citation type="submission" date="2017-03" db="EMBL/GenBank/DDBJ databases">
        <authorList>
            <person name="Afonso C.L."/>
            <person name="Miller P.J."/>
            <person name="Scott M.A."/>
            <person name="Spackman E."/>
            <person name="Goraichik I."/>
            <person name="Dimitrov K.M."/>
            <person name="Suarez D.L."/>
            <person name="Swayne D.E."/>
        </authorList>
    </citation>
    <scope>NUCLEOTIDE SEQUENCE [LARGE SCALE GENOMIC DNA]</scope>
    <source>
        <strain evidence="5">PRJEB14757</strain>
    </source>
</reference>
<dbReference type="Pfam" id="PF25792">
    <property type="entry name" value="BREX_BrxC_helical"/>
    <property type="match status" value="1"/>
</dbReference>
<evidence type="ECO:0008006" key="7">
    <source>
        <dbReference type="Google" id="ProtNLM"/>
    </source>
</evidence>
<dbReference type="SUPFAM" id="SSF52540">
    <property type="entry name" value="P-loop containing nucleoside triphosphate hydrolases"/>
    <property type="match status" value="1"/>
</dbReference>
<protein>
    <recommendedName>
        <fullName evidence="7">BREX system P-loop protein BrxC</fullName>
    </recommendedName>
</protein>
<feature type="domain" description="KAP NTPase" evidence="1">
    <location>
        <begin position="62"/>
        <end position="294"/>
    </location>
</feature>
<keyword evidence="6" id="KW-1185">Reference proteome</keyword>
<dbReference type="InterPro" id="IPR047679">
    <property type="entry name" value="BREX_BrxC"/>
</dbReference>
<evidence type="ECO:0000259" key="2">
    <source>
        <dbReference type="Pfam" id="PF25791"/>
    </source>
</evidence>
<dbReference type="NCBIfam" id="NF033441">
    <property type="entry name" value="BREX_BrxC"/>
    <property type="match status" value="1"/>
</dbReference>
<dbReference type="Proteomes" id="UP000191931">
    <property type="component" value="Unassembled WGS sequence"/>
</dbReference>
<gene>
    <name evidence="5" type="ORF">MTBBW1_220003</name>
</gene>
<dbReference type="OrthoDB" id="3201900at2"/>
<proteinExistence type="predicted"/>
<dbReference type="AlphaFoldDB" id="A0A1W1HCT9"/>
<dbReference type="EMBL" id="FWEV01000135">
    <property type="protein sequence ID" value="SLM30311.1"/>
    <property type="molecule type" value="Genomic_DNA"/>
</dbReference>
<evidence type="ECO:0000259" key="1">
    <source>
        <dbReference type="Pfam" id="PF07693"/>
    </source>
</evidence>
<feature type="domain" description="Probable ATP-binding protein BrxC alpha-helical" evidence="3">
    <location>
        <begin position="892"/>
        <end position="1012"/>
    </location>
</feature>
<dbReference type="RefSeq" id="WP_080799293.1">
    <property type="nucleotide sequence ID" value="NZ_LT828540.1"/>
</dbReference>
<accession>A0A1W1HCT9</accession>
<feature type="domain" description="Probable ATP-binding protein BrxC winged helix-turn-helix" evidence="2">
    <location>
        <begin position="762"/>
        <end position="882"/>
    </location>
</feature>
<feature type="domain" description="Probable ATP-binding protein BrxC 4th six-stranded beta-sheet" evidence="4">
    <location>
        <begin position="570"/>
        <end position="737"/>
    </location>
</feature>
<dbReference type="Pfam" id="PF25796">
    <property type="entry name" value="BREX_BrxC_4th"/>
    <property type="match status" value="1"/>
</dbReference>
<evidence type="ECO:0000259" key="3">
    <source>
        <dbReference type="Pfam" id="PF25792"/>
    </source>
</evidence>
<dbReference type="InterPro" id="IPR058038">
    <property type="entry name" value="BREX_BrxC_wHTH"/>
</dbReference>
<name>A0A1W1HCT9_9BACT</name>
<dbReference type="InterPro" id="IPR058037">
    <property type="entry name" value="BREX_BrxC_helical"/>
</dbReference>
<dbReference type="Pfam" id="PF25791">
    <property type="entry name" value="WHD_BREX_BrxC"/>
    <property type="match status" value="1"/>
</dbReference>
<dbReference type="InterPro" id="IPR011646">
    <property type="entry name" value="KAP_P-loop"/>
</dbReference>
<dbReference type="InterPro" id="IPR058036">
    <property type="entry name" value="BREX_BrxC_4th"/>
</dbReference>
<sequence length="1193" mass="136868">MQIQSIFKKNISRPINGVVKADQLDESIVWQELDEYVVTRELDIHFRAFMAAYLAAMDNPNDPVIASRMAVWISGFFGSGKSHFLKILSYLLGNKAARCPDTGNEKRAVEFFTEKINDPMILADIKRLGSFSADVILFNIDSRADASNDRAAILSVFWRLFNESLGFSSDSLPLAEIERYLTKKGQYEAFKEKFKEIYGSPWEEERDAYTLLQDEIVEALSIVLDKKPEATREWFEKNEEHFTQTVENFAKQVKEYLDTKPQNHRLIFLVDEIGQFIGSDTHLMLNLQTIVEDLGRVCGGRAWVMVTSQEDIDAIIGDIKSTKANDFSKIQGRFNTRLSLSSANTDEVIQARLLEKQDSAAFELKDLFLDKGDILKSQLSFTHDTTTLKNFSTKEDFVSNYPFTPYHFQLVQKIFESIRKAGATGLHLSRGERSMLDAFQSAAMNVSQNETTTLVPLHAFFPCIESFLDTSVKRSIEQAKENKGLKPPFDIQILQTLFLIRYVDIIKPNVDNLVTLSIDQVDADRIVLKQNIDDALLRLEKENLISRNGDLYFFLTNEEREVSREIKSIEIHFHAETDLLANIIFEEILKGKTKHKYIPFKRDYPFNRICDDKPYKGKLDYDLTLEIISPMHDEYTVFNSGRCSMHSADSDGTVLIKLDNDQALFSDIRTYIQTEKYIKDKSDAAASTSLKQILRDLSDENRNRKERLTSKVDDLIQGAEFYTLGKSFYCPERSHTSRASASSVKVIDSVFDHLIQNIFNKYSYLSTVHDDPVKEIKQILLSDHIAQEELIGFTQKDYQDVKELGTYIQLKTATNKAIVLDELVKHFSRRPYGWPEFQVVVLISKLFMAGTINLLLDKNKIRSKDAIPLLTKTPQWKHVQILEKPIVSSAEIKKAQSIGKELFGNLAPDGQDKISDYIKTGLKEWRLPLTTYKTLADTGNYPGKNEIDKCLQSINSILDIHDSFEVIKSFIQKKDDLLDAQEDFQDLQDFYSHQKETWETLLKALDRFKPNRFAIEKDFDANKAFKELCSIASSPSPYLMLKSVSGLISIVDKVNTEQVDDHQKEVLDEIDYKIGHVMNLLNENSADDDFRNRILFPLQNSKKKIAGEFSIPQIAYSVREVQELYEDALIEIEDKFRKKDDPPPPPKETKSIKLSNLNKKAHLNSEEDVNTFIETVRSELLKAIHENFKVRVQ</sequence>
<organism evidence="5 6">
    <name type="scientific">Desulfamplus magnetovallimortis</name>
    <dbReference type="NCBI Taxonomy" id="1246637"/>
    <lineage>
        <taxon>Bacteria</taxon>
        <taxon>Pseudomonadati</taxon>
        <taxon>Thermodesulfobacteriota</taxon>
        <taxon>Desulfobacteria</taxon>
        <taxon>Desulfobacterales</taxon>
        <taxon>Desulfobacteraceae</taxon>
        <taxon>Desulfamplus</taxon>
    </lineage>
</organism>
<evidence type="ECO:0000313" key="5">
    <source>
        <dbReference type="EMBL" id="SLM30311.1"/>
    </source>
</evidence>
<dbReference type="InterPro" id="IPR027417">
    <property type="entry name" value="P-loop_NTPase"/>
</dbReference>
<dbReference type="STRING" id="1246637.MTBBW1_220003"/>
<evidence type="ECO:0000313" key="6">
    <source>
        <dbReference type="Proteomes" id="UP000191931"/>
    </source>
</evidence>
<dbReference type="Pfam" id="PF07693">
    <property type="entry name" value="KAP_NTPase"/>
    <property type="match status" value="1"/>
</dbReference>